<evidence type="ECO:0000313" key="2">
    <source>
        <dbReference type="EMBL" id="CAB9532010.1"/>
    </source>
</evidence>
<comment type="caution">
    <text evidence="2">The sequence shown here is derived from an EMBL/GenBank/DDBJ whole genome shotgun (WGS) entry which is preliminary data.</text>
</comment>
<feature type="compositionally biased region" description="Basic and acidic residues" evidence="1">
    <location>
        <begin position="73"/>
        <end position="89"/>
    </location>
</feature>
<dbReference type="EMBL" id="CAICTM010004714">
    <property type="protein sequence ID" value="CAB9532010.1"/>
    <property type="molecule type" value="Genomic_DNA"/>
</dbReference>
<proteinExistence type="predicted"/>
<reference evidence="2" key="1">
    <citation type="submission" date="2020-06" db="EMBL/GenBank/DDBJ databases">
        <authorList>
            <consortium name="Plant Systems Biology data submission"/>
        </authorList>
    </citation>
    <scope>NUCLEOTIDE SEQUENCE</scope>
    <source>
        <strain evidence="2">D6</strain>
    </source>
</reference>
<dbReference type="AlphaFoldDB" id="A0A9N8F6G6"/>
<feature type="non-terminal residue" evidence="2">
    <location>
        <position position="1"/>
    </location>
</feature>
<protein>
    <submittedName>
        <fullName evidence="2">Uncharacterized protein</fullName>
    </submittedName>
</protein>
<dbReference type="Proteomes" id="UP001153069">
    <property type="component" value="Unassembled WGS sequence"/>
</dbReference>
<evidence type="ECO:0000256" key="1">
    <source>
        <dbReference type="SAM" id="MobiDB-lite"/>
    </source>
</evidence>
<organism evidence="2 3">
    <name type="scientific">Seminavis robusta</name>
    <dbReference type="NCBI Taxonomy" id="568900"/>
    <lineage>
        <taxon>Eukaryota</taxon>
        <taxon>Sar</taxon>
        <taxon>Stramenopiles</taxon>
        <taxon>Ochrophyta</taxon>
        <taxon>Bacillariophyta</taxon>
        <taxon>Bacillariophyceae</taxon>
        <taxon>Bacillariophycidae</taxon>
        <taxon>Naviculales</taxon>
        <taxon>Naviculaceae</taxon>
        <taxon>Seminavis</taxon>
    </lineage>
</organism>
<evidence type="ECO:0000313" key="3">
    <source>
        <dbReference type="Proteomes" id="UP001153069"/>
    </source>
</evidence>
<keyword evidence="3" id="KW-1185">Reference proteome</keyword>
<name>A0A9N8F6G6_9STRA</name>
<feature type="region of interest" description="Disordered" evidence="1">
    <location>
        <begin position="66"/>
        <end position="101"/>
    </location>
</feature>
<accession>A0A9N8F6G6</accession>
<sequence length="101" mass="11841">LHAQEWLYRSVEIVVEEEEELRIADQQEDRDDDRKLESRPIRVEAPCTPTKSRALYKIDQPVPWLIGPEQVNDEPKPSTDPSTRNRDRNLPIALTRPISKR</sequence>
<gene>
    <name evidence="2" type="ORF">SEMRO_4716_G354510.1</name>
</gene>